<evidence type="ECO:0000313" key="1">
    <source>
        <dbReference type="EMBL" id="MDT3316959.1"/>
    </source>
</evidence>
<dbReference type="RefSeq" id="WP_217531502.1">
    <property type="nucleotide sequence ID" value="NZ_JAUZVV010000002.1"/>
</dbReference>
<reference evidence="1 2" key="1">
    <citation type="submission" date="2023-08" db="EMBL/GenBank/DDBJ databases">
        <title>Microbacterium aquilitoris sp. nov. and Microbacterium gwkjibeachense sp. nov., isolated from beach.</title>
        <authorList>
            <person name="Lee S.D."/>
            <person name="Yang H."/>
            <person name="Kim I."/>
        </authorList>
    </citation>
    <scope>NUCLEOTIDE SEQUENCE [LARGE SCALE GENOMIC DNA]</scope>
    <source>
        <strain evidence="1 2">KSW4-11</strain>
    </source>
</reference>
<accession>A0ABU3GAY2</accession>
<proteinExistence type="predicted"/>
<dbReference type="EMBL" id="JAUZVV010000002">
    <property type="protein sequence ID" value="MDT3316959.1"/>
    <property type="molecule type" value="Genomic_DNA"/>
</dbReference>
<dbReference type="Proteomes" id="UP001251849">
    <property type="component" value="Unassembled WGS sequence"/>
</dbReference>
<evidence type="ECO:0000313" key="2">
    <source>
        <dbReference type="Proteomes" id="UP001251849"/>
    </source>
</evidence>
<organism evidence="1 2">
    <name type="scientific">Microbacterium gawkjiense</name>
    <dbReference type="NCBI Taxonomy" id="3067309"/>
    <lineage>
        <taxon>Bacteria</taxon>
        <taxon>Bacillati</taxon>
        <taxon>Actinomycetota</taxon>
        <taxon>Actinomycetes</taxon>
        <taxon>Micrococcales</taxon>
        <taxon>Microbacteriaceae</taxon>
        <taxon>Microbacterium</taxon>
    </lineage>
</organism>
<comment type="caution">
    <text evidence="1">The sequence shown here is derived from an EMBL/GenBank/DDBJ whole genome shotgun (WGS) entry which is preliminary data.</text>
</comment>
<gene>
    <name evidence="1" type="ORF">Q9S71_08995</name>
</gene>
<keyword evidence="2" id="KW-1185">Reference proteome</keyword>
<name>A0ABU3GAY2_9MICO</name>
<sequence>MTTITIPVLDVAARPTRLEAALLAASASVQRAVAARMMRRAEQALTQSAADEHVERTRADVAAHLARHPRG</sequence>
<protein>
    <submittedName>
        <fullName evidence="1">Uncharacterized protein</fullName>
    </submittedName>
</protein>